<evidence type="ECO:0000313" key="3">
    <source>
        <dbReference type="EMBL" id="GGD18669.1"/>
    </source>
</evidence>
<organism evidence="4 5">
    <name type="scientific">Nocardioides daphniae</name>
    <dbReference type="NCBI Taxonomy" id="402297"/>
    <lineage>
        <taxon>Bacteria</taxon>
        <taxon>Bacillati</taxon>
        <taxon>Actinomycetota</taxon>
        <taxon>Actinomycetes</taxon>
        <taxon>Propionibacteriales</taxon>
        <taxon>Nocardioidaceae</taxon>
        <taxon>Nocardioides</taxon>
    </lineage>
</organism>
<dbReference type="Pfam" id="PF01882">
    <property type="entry name" value="DUF58"/>
    <property type="match status" value="1"/>
</dbReference>
<keyword evidence="6" id="KW-1185">Reference proteome</keyword>
<evidence type="ECO:0000313" key="4">
    <source>
        <dbReference type="EMBL" id="QCC77015.1"/>
    </source>
</evidence>
<evidence type="ECO:0000259" key="2">
    <source>
        <dbReference type="Pfam" id="PF01882"/>
    </source>
</evidence>
<dbReference type="OrthoDB" id="9812729at2"/>
<evidence type="ECO:0000256" key="1">
    <source>
        <dbReference type="SAM" id="Phobius"/>
    </source>
</evidence>
<evidence type="ECO:0000313" key="5">
    <source>
        <dbReference type="Proteomes" id="UP000297025"/>
    </source>
</evidence>
<proteinExistence type="predicted"/>
<keyword evidence="1" id="KW-0472">Membrane</keyword>
<protein>
    <submittedName>
        <fullName evidence="4">DUF58 domain-containing protein</fullName>
    </submittedName>
</protein>
<dbReference type="Proteomes" id="UP000630594">
    <property type="component" value="Unassembled WGS sequence"/>
</dbReference>
<gene>
    <name evidence="4" type="ORF">E2C04_06925</name>
    <name evidence="3" type="ORF">GCM10007231_17250</name>
</gene>
<dbReference type="EMBL" id="CP038462">
    <property type="protein sequence ID" value="QCC77015.1"/>
    <property type="molecule type" value="Genomic_DNA"/>
</dbReference>
<reference evidence="4" key="4">
    <citation type="submission" date="2019-03" db="EMBL/GenBank/DDBJ databases">
        <authorList>
            <person name="Huang Y."/>
        </authorList>
    </citation>
    <scope>NUCLEOTIDE SEQUENCE</scope>
    <source>
        <strain evidence="4">JCM 16608</strain>
    </source>
</reference>
<dbReference type="Proteomes" id="UP000297025">
    <property type="component" value="Chromosome"/>
</dbReference>
<reference evidence="4 5" key="1">
    <citation type="journal article" date="2008" name="Int. J. Syst. Evol. Microbiol.">
        <title>Nocardioides daphniae sp. nov., isolated from Daphnia cucullata (Crustacea: Cladocera).</title>
        <authorList>
            <person name="Toth E.M."/>
            <person name="Keki Z."/>
            <person name="Homonnay Z.G."/>
            <person name="Borsodi A.K."/>
            <person name="Marialigeti K."/>
            <person name="Schumann P."/>
        </authorList>
    </citation>
    <scope>NUCLEOTIDE SEQUENCE [LARGE SCALE GENOMIC DNA]</scope>
    <source>
        <strain evidence="4 5">JCM 16608</strain>
    </source>
</reference>
<dbReference type="PANTHER" id="PTHR34351:SF1">
    <property type="entry name" value="SLR1927 PROTEIN"/>
    <property type="match status" value="1"/>
</dbReference>
<keyword evidence="1" id="KW-0812">Transmembrane</keyword>
<accession>A0A4P7UCF5</accession>
<name>A0A4P7UCF5_9ACTN</name>
<reference evidence="3" key="2">
    <citation type="journal article" date="2014" name="Int. J. Syst. Evol. Microbiol.">
        <title>Complete genome of a new Firmicutes species belonging to the dominant human colonic microbiota ('Ruminococcus bicirculans') reveals two chromosomes and a selective capacity to utilize plant glucans.</title>
        <authorList>
            <consortium name="NISC Comparative Sequencing Program"/>
            <person name="Wegmann U."/>
            <person name="Louis P."/>
            <person name="Goesmann A."/>
            <person name="Henrissat B."/>
            <person name="Duncan S.H."/>
            <person name="Flint H.J."/>
        </authorList>
    </citation>
    <scope>NUCLEOTIDE SEQUENCE</scope>
    <source>
        <strain evidence="3">CCM 7403</strain>
    </source>
</reference>
<dbReference type="KEGG" id="ndp:E2C04_06925"/>
<reference evidence="3" key="5">
    <citation type="submission" date="2024-05" db="EMBL/GenBank/DDBJ databases">
        <authorList>
            <person name="Sun Q."/>
            <person name="Sedlacek I."/>
        </authorList>
    </citation>
    <scope>NUCLEOTIDE SEQUENCE</scope>
    <source>
        <strain evidence="3">CCM 7403</strain>
    </source>
</reference>
<dbReference type="AlphaFoldDB" id="A0A4P7UCF5"/>
<evidence type="ECO:0000313" key="6">
    <source>
        <dbReference type="Proteomes" id="UP000630594"/>
    </source>
</evidence>
<keyword evidence="1" id="KW-1133">Transmembrane helix</keyword>
<dbReference type="EMBL" id="BMCK01000002">
    <property type="protein sequence ID" value="GGD18669.1"/>
    <property type="molecule type" value="Genomic_DNA"/>
</dbReference>
<sequence>MRDALASLTTRGRTFLAAGTTTVVCGLVLGQWVMTQLGLVAVLLPLGAAFFLSRSQHHLTLQRTVTPRLVVAGQSATVQLRLANDGKVPSGTLLLEEVVPYALGQRPRFVLEGVGRGWSRDLAYPVRSEVRGRHVVGPMTVRVTDPFGMVEMGRTFHSTTDLVATPRTVALTSGDPAQAWAGSGHSRPRSFSVGHAEDVTVREYQQGDDVRRVHWPSSARTDELMVRREEQPWQARTVVVLDTRTRAHRGRGSASSFETAVSAAASLAVHLAEQGHEVQVATATGLLPVTVVAATSSAHGHEVTDILEALAVVDVDSIESLDVSWLMSVPTGTQVAAVLGALDTTDHYALARLERHSRSPRALVLDVDAWTSTRRASGASAAETTLAGLSASGWRAALLGPGDDLDTVWKQVAR</sequence>
<dbReference type="InterPro" id="IPR002881">
    <property type="entry name" value="DUF58"/>
</dbReference>
<feature type="domain" description="DUF58" evidence="2">
    <location>
        <begin position="201"/>
        <end position="303"/>
    </location>
</feature>
<dbReference type="RefSeq" id="WP_135832061.1">
    <property type="nucleotide sequence ID" value="NZ_BMCK01000002.1"/>
</dbReference>
<feature type="transmembrane region" description="Helical" evidence="1">
    <location>
        <begin position="12"/>
        <end position="30"/>
    </location>
</feature>
<reference evidence="6" key="3">
    <citation type="journal article" date="2019" name="Int. J. Syst. Evol. Microbiol.">
        <title>The Global Catalogue of Microorganisms (GCM) 10K type strain sequencing project: providing services to taxonomists for standard genome sequencing and annotation.</title>
        <authorList>
            <consortium name="The Broad Institute Genomics Platform"/>
            <consortium name="The Broad Institute Genome Sequencing Center for Infectious Disease"/>
            <person name="Wu L."/>
            <person name="Ma J."/>
        </authorList>
    </citation>
    <scope>NUCLEOTIDE SEQUENCE [LARGE SCALE GENOMIC DNA]</scope>
    <source>
        <strain evidence="6">CCM 7403</strain>
    </source>
</reference>
<dbReference type="PANTHER" id="PTHR34351">
    <property type="entry name" value="SLR1927 PROTEIN-RELATED"/>
    <property type="match status" value="1"/>
</dbReference>